<feature type="coiled-coil region" evidence="6">
    <location>
        <begin position="4077"/>
        <end position="4134"/>
    </location>
</feature>
<feature type="coiled-coil region" evidence="6">
    <location>
        <begin position="2784"/>
        <end position="2848"/>
    </location>
</feature>
<sequence>MGGSSSILNCKSKKKNKTKDKKLRGKPIEENTPTSGIESKENNNQRQNLHDDLDSVEPKMEAVRVQASEVSRRVNPLDRELVEEQLKKREKKLAEVRARSERLQKGFEVLELDLEEIHGKVDQYLTWLCKKEEQVLLILPAGYEAKPALENMHHINALCAELENRQFTLDTVNKKVETVLPDLTPKDREEMENSVKKLTLEHARVYDVAVERRNVLSKALNDREVFQTGLERVNTWIRERENKLAQLEKPRLASADMEKQNEKAKSLERVLGMKSLQLEIEKYEPHIDQVESRVHGLQPECSEEQNQALNTIVTDLREKYLALKDHGKNVKDQLETGLAARRINEADLQKLERWCVEAEVKCSTEPTLDCATELLEEQYNQYKVLDTSAEMFGSLLNEIEDRAIAFRPGLSKADASTLQHTTQAASEKFNRLRKLIKIRVKAIDDALQTRDEVGDSIEEAKTFLDKVHADLKGVPRTIGPTAGDAEDILRQYEAVGESMANFQPAIAQLNQAVERLRHLGQLSEADEILRISAQYQMLSDQIRQQTHKCQQSVSARQQLEDEMRDVDSLVKECEDKADSVIGLQVPVTEKIEKLKAVSTRLQSASPALFSLGDRAQRIGLEGTGPDAQAVSLMVDDIKARVDNLKKIADRKAKQCESIQRNREDFESFVDETMNWLDAKEDVLASCAALDLDPQKVKSMLQKHQALARDALDKLDTMKLKAEVEQTHYASIEEPIPDQLTEKLQQIHTLEDSIKGAVAKKEQYLTEAAADRMQLELSMRQISDWLNGAEELLDSGYDGLDYDTLNDTISEHKDYFSEASMCQDEMEQVMELSERLLPTLDMNDTTTLRQSLKNTEQKLANVMASSNRQQAEMEKKMQDWNEYQELVMSLTSDLHLLEDDWEALEAVPLHSPSDINVHLEQTKQFIEKAESLRPTINEVNERSNDLDKGASEKSRHFIQGLLAETNQRWQNLVSKTENKQMALQDLEVHYEDFSTLLSSVDQILDEGEVKMPRQLDLDTASSQDLVEQHEHAQELQELLEVAEPKITALKKCAHQLQKNLPTAEAKVQAQDLVMAMLEKYERLGVGVKEQEQALQEELEDREGFTTEAKHTLDWLADTHTLLANMTSEGGDLQSGENIQKLKLAEQEISIRMEQMRHMAQLHETKFKAAGRGIPRELQQQYEQLVTLEQEVSVAMATKEEELLHLQEDREDYSNTLNIVTTWLTQALNQLEEKVVDIPDAVNSHEELVSEFEPFKQKLNHLRTKGSDLIKHTPDATEKHLIQKALADTNRLWSTVQTRAGEKTRQLREADHLSREFEETCASLEAWVGDAEHQLDSKCPVLNFDKVREQLRHGKQRRLTHLNALVKQMDTLCETVPQMEKLANLSHRTYEVRSKAGDQVNDMEEVEEQIREFEVELAEIKHWMDKTRAHLTLRDDNLTLKDQLHMQENLIADIESHQGKALYVLDKHAQLHAAVGEESRLHNTNLAAEINALLDQAHADRAELRESVAQQTQYEAELQSLSSSMNEANAKMIGSPIRASSVDDLKAQITDRNVLAQQIKACQSKINNLCEKSHNLAERSADLGPLCARKLFHTGEKETRVIDLVNTLNAPLEPYVPPLTSPKTPCSPSHAIKAHYENPLKLFKDLDMQHHETDIDLEPIDTDNVDNLYDQLINNSGISRKSDTSFGSLPSISPRKLPSHSPEKVDVSVKAKMLSSPSVCKTSPEMKHKSRSTPNVSRTIPSGKFSRHDPEAYTKMQNGDAGQMENDSGVNFSTPTSGLSLCEVRRPVSEMSLPVSETIDLSIDIPKTYSLPPKRTQSEDRSKTEQPRTKSLRSSGDKDSLNSFDVMSVRSGSTDEPMSSVTRSHDFDREDTASLSSQPITASESSSVSKHIYSPMKRDSTDSQELPKDVLDLKSRKEEALSPYKPKSKYLASKLGDQNQHVDNVEKDYFDTLANDFNSPSNTEQEKPTADKDKPWKLKNSTAPSRGPLKADHSFGTATESSFPDKEHMKTPEGESRRSYMPRTPSPLTLPPMSNSHHDLSHGDRSRSSEATDPRSTTSERLRGHRSLSPKHVTIDSNERRPGHSQETQGAMSKSMNAAQMRSMGPRSNKDKLAMPNKGTWDPGTATVTMSVGVQNLSRRTRTLRPPQNVNDSENSSQSIRTEKFIDFKPIVFNKLLPSADADVDKLETLAKKKKYNNYSVTGIKELPLSSGLTEDEIESDNDSNHKGDVNYNSDGTLSTQLGTKERELQVALQRQERYQSTVQDVTARMERVQQKLSGLGASPFKNLEQQITDQKDAEQELEALREDVARVKERGRQIMESADPEGYQAMNATLAMLTDKIDNLQAMADDKAKILQNALKGKERQKVALGAYKKHVKELEDWLEEMKVRQAATPLATDSVGALQLQLQENKDLQNELNRRLQHVADLALQCDNLCELETPDSADKLRTQLATLQQNMGNLKLGTIEKQAPLRHAIKESEKRTREMDDYEKNVKSLQQWISDTKNMAQSSGGSEETLVISMTPREKQELQKQLQSDISQHRSLLHQLSTEMSTREGPRSSRETTLHPVFTPLREEDIQPRWETLARELELKKENLDDLIKKSSDLIGPARYGRRSLVPAEKSPLLTDVRRHLAALNDLWKQLQVQVDDKQLRLDKALEFQQQYQDALTNVSRWLDVAEQKLFAPDSTMNSEEKVKENEDLQREIRSLQGEIASMGRAAQELLAVTSADSHGLIRESLDNLHQRVHGLEAQARDQGDKLRTEEVQTLEGKMLETRDLMAHPSHSATLRQQVDNMQKIESQLKKCESQLEGVRKRQSELSAMDPEILSPYELESLQSNFMDLQRKVMDKKATLQESVSVQEQYEKLLADYADFLDTADDKLKTDQISARDLDHLKEQLATHKDFFCDLEVHRAMLDSLVAQCDKATKQKHLPQHTRLSNLTYVLQDKASLHGQRLDRLVRQWGELDERFNQLQRFLAEMEGQIPKPIANEDTVQTIQNKITTYQRLQRELTEEKPIVFEVVDKGKQLLHSINCPGLEMLVTDMAEKWVDLNTELSHELKRSQSLGDQLQVFEAEAAILKSWLSAARSKLNSIKQLSSSDMKSIAVVRGKIDKILEFRKDVENQLPLKEKVHSIGNQLLGSQVYQTADLQDRLRYLEHEWGHLEHDINKSEEYMHQAQMDLMPSRQALGELNAWLTEIEETLAEERNKPLKNLADMEVLLKKYKSYKIDLSSKQLTVDFVNQDVLQPKDEQDGPPPAERNEFSERLGVLNNRWQEVSKHVSDRLKSLEAIHNKWEEFEKSVSRLVDWFHEQEDKLKKYRLVGHEVSVRQTLKDIKALQNTLRLKEGDMGGVRELGDLLIRLSEDSPQVRACIQTNMTSLEQEKRKLDSNVLQVHKLLEDILAQWDSHHSELQALSQVLSETEYCLQRYSLVGGDIATLKIQVEKLQTLKGEMERSSPRYGKYMKLATRLSQVCEPTTRQEIKKTQSDIQQRWQYASAELQSRAENFRECLSLWNKYEEEYNGAKTWLDAKEKLCEELLYGKEPRTRRDANLKNCQALQRDLDQFQSQLADLYQVGEAVTKNMDPTSIVSITSKLSGLEHRLLTLRQKLGKHVQSLQGDLSQQRRFQEAFENVQAFVSQAQRILGMEDPNRSADSKALSDRLDHLKELCSQFNDNLAHLDALNDIGYRLALNETSSADLQDLNHKWHDLFSETKERCKSLQGMLLVQQDFTSKCDTWMTFLAQTEADLSTEIAGNLIDLLAQQKKCEKFESEMYSRQQILHAIISDGQTMMNEGDVENKDQFQQKLILLADQWQSVLRRANQRKAIIDSTIKQWQSFNEQSEKLREWLQEKEEALQVFTFDTASLQNIKNLVEKAKSMQSEFKLQEDTFKAMTSQGKQLEHRADSKAAEEVRVSMAQVTQHWHQTFVRLDGEREKLEGVLRQWRECEDDIEEILTWLKDTRKSLAGNLPHAYEDLQADMHKCKDIESAFTNAEPKRQSLLANEKALSKTIEPEDLNVLHQRIRLLNKQWDELRSQASIRAQRIDDTMFRWSNFSMRFKDLCDWMDKMEVKVISSKDFHIEDLLNRMEKDFKNELTDKEKTKTELVKQGQSLMKISNEVRASDIEQKIQRLEDKWEHLKAVIAFRQRKLQETLLAVQQLDVSMSNLRKWLAGIEDELTAPVIYAECERKEIQRKLQHQSELQHDIERHSPGVGSVLNLCEVLLHDSDACPSDIEFNGLQTAMKNLERRWRNICQLAPEMRARIEETWQLWQTLMDDCRVFSDWLKVMEAEIREVTADQLNSVQRKVHENLSKLENINRQYRRLAREGRTDTDGTLKTMMQEANDRWDKLQAQMSANLRDLKHSNSIREDFKRTKDALLSWLTEIDMQLTNIEHLSSMNTKAKIREMQRIQEEIDSRARKFDFLDEAALFLIQKGDSTDAITTQAEIDSFRTYHRQVLDRVAIANAKLSAMQTEERMRLDDVELDRLERELYALAPDEPLSLDWDMKEIEAYLESSPPESPPEKRRALLKKLRERSRSRSQSPQKLPSVKTARQSPILGSPRRFERRSEAPVTSTPRGAPRPSSPTRSRSPTRSLRAKSPRRVARDYVDAREPSPSRQERFNEMKSELRERGSKEAQVEQILEKLADALEDATEKLDAAEHALHNLKTGPGVERKSAAYVRVLNEAEKSVEDVRRIQRLLKAETGLQNIASADNQVRGVVSRWEMVQAGAIQKDYRLSQQRKDWTQFHTDLDNMAAWLDEAEALQHSHKPLPGEITRLDTIIRQHKDFLLQLEAKKTRVISINLTSRELVDITSPEGRDLRDRLKLMNKRWDSVCAHATRLQTELQTALMQCEEFHHTIHDLLLWLEGIETRIQQCEPINLGNDEAALWTRLRKLQDIRFDLEKNQPRVMSLRDTADQLLLNSESPEMSQAKDKMHIIANRLKALHRLCSSYITSLEQRLNTKSNVRSPDRSFDLTGSPMSSGASSPRDALRTSTPTRPFRPHFRPITANTSASRSRTRSPFALSRQFSKQYIYMFIFNDLYKLHRTDFEIQVTSTENFEKSISKRDQKIIDFLPLGIHFTSRNAYFDT</sequence>
<keyword evidence="3" id="KW-0677">Repeat</keyword>
<feature type="compositionally biased region" description="Basic and acidic residues" evidence="7">
    <location>
        <begin position="1814"/>
        <end position="1826"/>
    </location>
</feature>
<evidence type="ECO:0000256" key="5">
    <source>
        <dbReference type="ARBA" id="ARBA00023242"/>
    </source>
</evidence>
<feature type="compositionally biased region" description="Basic and acidic residues" evidence="7">
    <location>
        <begin position="2071"/>
        <end position="2082"/>
    </location>
</feature>
<feature type="compositionally biased region" description="Basic and acidic residues" evidence="7">
    <location>
        <begin position="1894"/>
        <end position="1918"/>
    </location>
</feature>
<dbReference type="PANTHER" id="PTHR14514:SF2">
    <property type="entry name" value="A-KINASE ANCHOR PROTEIN 6"/>
    <property type="match status" value="1"/>
</dbReference>
<evidence type="ECO:0000313" key="9">
    <source>
        <dbReference type="Proteomes" id="UP001164746"/>
    </source>
</evidence>
<dbReference type="SMART" id="SM00150">
    <property type="entry name" value="SPEC"/>
    <property type="match status" value="34"/>
</dbReference>
<feature type="compositionally biased region" description="Basic and acidic residues" evidence="7">
    <location>
        <begin position="38"/>
        <end position="57"/>
    </location>
</feature>
<feature type="region of interest" description="Disordered" evidence="7">
    <location>
        <begin position="4952"/>
        <end position="5012"/>
    </location>
</feature>
<dbReference type="SUPFAM" id="SSF46966">
    <property type="entry name" value="Spectrin repeat"/>
    <property type="match status" value="30"/>
</dbReference>
<feature type="coiled-coil region" evidence="6">
    <location>
        <begin position="2442"/>
        <end position="2490"/>
    </location>
</feature>
<keyword evidence="4" id="KW-0472">Membrane</keyword>
<dbReference type="PANTHER" id="PTHR14514">
    <property type="entry name" value="PKA ANCHORING PROTEIN"/>
    <property type="match status" value="1"/>
</dbReference>
<keyword evidence="6" id="KW-0175">Coiled coil</keyword>
<feature type="region of interest" description="Disordered" evidence="7">
    <location>
        <begin position="1950"/>
        <end position="2124"/>
    </location>
</feature>
<feature type="compositionally biased region" description="Basic and acidic residues" evidence="7">
    <location>
        <begin position="1861"/>
        <end position="1870"/>
    </location>
</feature>
<feature type="compositionally biased region" description="Low complexity" evidence="7">
    <location>
        <begin position="4565"/>
        <end position="4586"/>
    </location>
</feature>
<feature type="coiled-coil region" evidence="6">
    <location>
        <begin position="2688"/>
        <end position="2715"/>
    </location>
</feature>
<feature type="region of interest" description="Disordered" evidence="7">
    <location>
        <begin position="1804"/>
        <end position="1923"/>
    </location>
</feature>
<gene>
    <name evidence="8" type="ORF">MAR_000245</name>
</gene>
<keyword evidence="9" id="KW-1185">Reference proteome</keyword>
<feature type="compositionally biased region" description="Basic and acidic residues" evidence="7">
    <location>
        <begin position="1962"/>
        <end position="1974"/>
    </location>
</feature>
<feature type="region of interest" description="Disordered" evidence="7">
    <location>
        <begin position="1"/>
        <end position="57"/>
    </location>
</feature>
<evidence type="ECO:0000256" key="7">
    <source>
        <dbReference type="SAM" id="MobiDB-lite"/>
    </source>
</evidence>
<proteinExistence type="predicted"/>
<protein>
    <submittedName>
        <fullName evidence="8">SYNE1-like protein</fullName>
    </submittedName>
</protein>
<feature type="coiled-coil region" evidence="6">
    <location>
        <begin position="79"/>
        <end position="106"/>
    </location>
</feature>
<feature type="compositionally biased region" description="Polar residues" evidence="7">
    <location>
        <begin position="1839"/>
        <end position="1860"/>
    </location>
</feature>
<feature type="region of interest" description="Disordered" evidence="7">
    <location>
        <begin position="1677"/>
        <end position="1748"/>
    </location>
</feature>
<evidence type="ECO:0000256" key="4">
    <source>
        <dbReference type="ARBA" id="ARBA00023136"/>
    </source>
</evidence>
<dbReference type="Proteomes" id="UP001164746">
    <property type="component" value="Chromosome 11"/>
</dbReference>
<feature type="region of interest" description="Disordered" evidence="7">
    <location>
        <begin position="4524"/>
        <end position="4627"/>
    </location>
</feature>
<feature type="compositionally biased region" description="Polar residues" evidence="7">
    <location>
        <begin position="2083"/>
        <end position="2098"/>
    </location>
</feature>
<feature type="coiled-coil region" evidence="6">
    <location>
        <begin position="4627"/>
        <end position="4695"/>
    </location>
</feature>
<feature type="coiled-coil region" evidence="6">
    <location>
        <begin position="2254"/>
        <end position="2346"/>
    </location>
</feature>
<feature type="compositionally biased region" description="Basic and acidic residues" evidence="7">
    <location>
        <begin position="4595"/>
        <end position="4627"/>
    </location>
</feature>
<feature type="coiled-coil region" evidence="6">
    <location>
        <begin position="1394"/>
        <end position="1421"/>
    </location>
</feature>
<evidence type="ECO:0000256" key="6">
    <source>
        <dbReference type="SAM" id="Coils"/>
    </source>
</evidence>
<feature type="region of interest" description="Disordered" evidence="7">
    <location>
        <begin position="2213"/>
        <end position="2237"/>
    </location>
</feature>
<dbReference type="CDD" id="cd00176">
    <property type="entry name" value="SPEC"/>
    <property type="match status" value="13"/>
</dbReference>
<feature type="compositionally biased region" description="Low complexity" evidence="7">
    <location>
        <begin position="4997"/>
        <end position="5007"/>
    </location>
</feature>
<dbReference type="Gene3D" id="1.20.58.60">
    <property type="match status" value="23"/>
</dbReference>
<feature type="compositionally biased region" description="Polar residues" evidence="7">
    <location>
        <begin position="2144"/>
        <end position="2155"/>
    </location>
</feature>
<dbReference type="InterPro" id="IPR018159">
    <property type="entry name" value="Spectrin/alpha-actinin"/>
</dbReference>
<evidence type="ECO:0000256" key="1">
    <source>
        <dbReference type="ARBA" id="ARBA00004126"/>
    </source>
</evidence>
<accession>A0ABY7F9X6</accession>
<feature type="compositionally biased region" description="Polar residues" evidence="7">
    <location>
        <begin position="1871"/>
        <end position="1887"/>
    </location>
</feature>
<comment type="subcellular location">
    <subcellularLocation>
        <location evidence="1">Nucleus membrane</location>
    </subcellularLocation>
</comment>
<reference evidence="8" key="1">
    <citation type="submission" date="2022-11" db="EMBL/GenBank/DDBJ databases">
        <title>Centuries of genome instability and evolution in soft-shell clam transmissible cancer (bioRxiv).</title>
        <authorList>
            <person name="Hart S.F.M."/>
            <person name="Yonemitsu M.A."/>
            <person name="Giersch R.M."/>
            <person name="Beal B.F."/>
            <person name="Arriagada G."/>
            <person name="Davis B.W."/>
            <person name="Ostrander E.A."/>
            <person name="Goff S.P."/>
            <person name="Metzger M.J."/>
        </authorList>
    </citation>
    <scope>NUCLEOTIDE SEQUENCE</scope>
    <source>
        <strain evidence="8">MELC-2E11</strain>
        <tissue evidence="8">Siphon/mantle</tissue>
    </source>
</reference>
<evidence type="ECO:0000256" key="2">
    <source>
        <dbReference type="ARBA" id="ARBA00022553"/>
    </source>
</evidence>
<evidence type="ECO:0000256" key="3">
    <source>
        <dbReference type="ARBA" id="ARBA00022737"/>
    </source>
</evidence>
<feature type="compositionally biased region" description="Polar residues" evidence="7">
    <location>
        <begin position="1677"/>
        <end position="1689"/>
    </location>
</feature>
<dbReference type="Pfam" id="PF00435">
    <property type="entry name" value="Spectrin"/>
    <property type="match status" value="10"/>
</dbReference>
<keyword evidence="5" id="KW-0539">Nucleus</keyword>
<feature type="coiled-coil region" evidence="6">
    <location>
        <begin position="4292"/>
        <end position="4319"/>
    </location>
</feature>
<evidence type="ECO:0000313" key="8">
    <source>
        <dbReference type="EMBL" id="WAR18407.1"/>
    </source>
</evidence>
<feature type="compositionally biased region" description="Basic and acidic residues" evidence="7">
    <location>
        <begin position="2034"/>
        <end position="2060"/>
    </location>
</feature>
<organism evidence="8 9">
    <name type="scientific">Mya arenaria</name>
    <name type="common">Soft-shell clam</name>
    <dbReference type="NCBI Taxonomy" id="6604"/>
    <lineage>
        <taxon>Eukaryota</taxon>
        <taxon>Metazoa</taxon>
        <taxon>Spiralia</taxon>
        <taxon>Lophotrochozoa</taxon>
        <taxon>Mollusca</taxon>
        <taxon>Bivalvia</taxon>
        <taxon>Autobranchia</taxon>
        <taxon>Heteroconchia</taxon>
        <taxon>Euheterodonta</taxon>
        <taxon>Imparidentia</taxon>
        <taxon>Neoheterodontei</taxon>
        <taxon>Myida</taxon>
        <taxon>Myoidea</taxon>
        <taxon>Myidae</taxon>
        <taxon>Mya</taxon>
    </lineage>
</organism>
<feature type="coiled-coil region" evidence="6">
    <location>
        <begin position="3831"/>
        <end position="3882"/>
    </location>
</feature>
<keyword evidence="2" id="KW-0597">Phosphoprotein</keyword>
<feature type="non-terminal residue" evidence="8">
    <location>
        <position position="5081"/>
    </location>
</feature>
<feature type="coiled-coil region" evidence="6">
    <location>
        <begin position="634"/>
        <end position="661"/>
    </location>
</feature>
<dbReference type="InterPro" id="IPR002017">
    <property type="entry name" value="Spectrin_repeat"/>
</dbReference>
<name>A0ABY7F9X6_MYAAR</name>
<feature type="compositionally biased region" description="Basic and acidic residues" evidence="7">
    <location>
        <begin position="2001"/>
        <end position="2016"/>
    </location>
</feature>
<feature type="compositionally biased region" description="Basic residues" evidence="7">
    <location>
        <begin position="11"/>
        <end position="25"/>
    </location>
</feature>
<feature type="coiled-coil region" evidence="6">
    <location>
        <begin position="1485"/>
        <end position="1529"/>
    </location>
</feature>
<dbReference type="EMBL" id="CP111022">
    <property type="protein sequence ID" value="WAR18407.1"/>
    <property type="molecule type" value="Genomic_DNA"/>
</dbReference>
<feature type="region of interest" description="Disordered" evidence="7">
    <location>
        <begin position="2136"/>
        <end position="2155"/>
    </location>
</feature>